<dbReference type="CDD" id="cd01745">
    <property type="entry name" value="GATase1_2"/>
    <property type="match status" value="1"/>
</dbReference>
<dbReference type="RefSeq" id="WP_011397556.1">
    <property type="nucleotide sequence ID" value="NC_007645.1"/>
</dbReference>
<dbReference type="PANTHER" id="PTHR43235:SF1">
    <property type="entry name" value="GLUTAMINE AMIDOTRANSFERASE PB2B2.05-RELATED"/>
    <property type="match status" value="1"/>
</dbReference>
<name>Q2SFT6_HAHCH</name>
<keyword evidence="1" id="KW-0808">Transferase</keyword>
<protein>
    <submittedName>
        <fullName evidence="1">Predicted glutamine amidotransferase</fullName>
    </submittedName>
</protein>
<keyword evidence="1" id="KW-0315">Glutamine amidotransferase</keyword>
<dbReference type="GO" id="GO:0006598">
    <property type="term" value="P:polyamine catabolic process"/>
    <property type="evidence" value="ECO:0007669"/>
    <property type="project" value="TreeGrafter"/>
</dbReference>
<dbReference type="OrthoDB" id="9813383at2"/>
<dbReference type="KEGG" id="hch:HCH_03755"/>
<evidence type="ECO:0000313" key="2">
    <source>
        <dbReference type="Proteomes" id="UP000000238"/>
    </source>
</evidence>
<dbReference type="SUPFAM" id="SSF52317">
    <property type="entry name" value="Class I glutamine amidotransferase-like"/>
    <property type="match status" value="1"/>
</dbReference>
<dbReference type="STRING" id="349521.HCH_03755"/>
<dbReference type="Pfam" id="PF07722">
    <property type="entry name" value="Peptidase_C26"/>
    <property type="match status" value="1"/>
</dbReference>
<dbReference type="eggNOG" id="COG2071">
    <property type="taxonomic scope" value="Bacteria"/>
</dbReference>
<organism evidence="1 2">
    <name type="scientific">Hahella chejuensis (strain KCTC 2396)</name>
    <dbReference type="NCBI Taxonomy" id="349521"/>
    <lineage>
        <taxon>Bacteria</taxon>
        <taxon>Pseudomonadati</taxon>
        <taxon>Pseudomonadota</taxon>
        <taxon>Gammaproteobacteria</taxon>
        <taxon>Oceanospirillales</taxon>
        <taxon>Hahellaceae</taxon>
        <taxon>Hahella</taxon>
    </lineage>
</organism>
<dbReference type="EMBL" id="CP000155">
    <property type="protein sequence ID" value="ABC30488.1"/>
    <property type="molecule type" value="Genomic_DNA"/>
</dbReference>
<reference evidence="1 2" key="1">
    <citation type="journal article" date="2005" name="Nucleic Acids Res.">
        <title>Genomic blueprint of Hahella chejuensis, a marine microbe producing an algicidal agent.</title>
        <authorList>
            <person name="Jeong H."/>
            <person name="Yim J.H."/>
            <person name="Lee C."/>
            <person name="Choi S.-H."/>
            <person name="Park Y.K."/>
            <person name="Yoon S.H."/>
            <person name="Hur C.-G."/>
            <person name="Kang H.-Y."/>
            <person name="Kim D."/>
            <person name="Lee H.H."/>
            <person name="Park K.H."/>
            <person name="Park S.-H."/>
            <person name="Park H.-S."/>
            <person name="Lee H.K."/>
            <person name="Oh T.K."/>
            <person name="Kim J.F."/>
        </authorList>
    </citation>
    <scope>NUCLEOTIDE SEQUENCE [LARGE SCALE GENOMIC DNA]</scope>
    <source>
        <strain evidence="1 2">KCTC 2396</strain>
    </source>
</reference>
<dbReference type="InterPro" id="IPR029062">
    <property type="entry name" value="Class_I_gatase-like"/>
</dbReference>
<dbReference type="InterPro" id="IPR011697">
    <property type="entry name" value="Peptidase_C26"/>
</dbReference>
<accession>Q2SFT6</accession>
<sequence>MDTRLRVGVTGSGRKWSPSWWCSQLALRMAGAHPERISVRHPPSGIPLDALIIGGGDDISPEHYNGDINEKVKIDPDRDALEIAWIHKALEHNIPLLGICRGAQLINCVLGGALHQDIRHMRKLTYNRPGLLPTKQVQLETDSRVSTVCGASKLRVNSLHHQAIKVPGAGLKVVGRDLDFIVQAVECVSGRKIIGVQWHPEYLFYLPSQFALFRWLLQAQPHRKHAHASSGRG</sequence>
<proteinExistence type="predicted"/>
<dbReference type="PANTHER" id="PTHR43235">
    <property type="entry name" value="GLUTAMINE AMIDOTRANSFERASE PB2B2.05-RELATED"/>
    <property type="match status" value="1"/>
</dbReference>
<dbReference type="InterPro" id="IPR044668">
    <property type="entry name" value="PuuD-like"/>
</dbReference>
<gene>
    <name evidence="1" type="ordered locus">HCH_03755</name>
</gene>
<dbReference type="GO" id="GO:0016740">
    <property type="term" value="F:transferase activity"/>
    <property type="evidence" value="ECO:0007669"/>
    <property type="project" value="UniProtKB-KW"/>
</dbReference>
<dbReference type="GO" id="GO:0033969">
    <property type="term" value="F:gamma-glutamyl-gamma-aminobutyrate hydrolase activity"/>
    <property type="evidence" value="ECO:0007669"/>
    <property type="project" value="TreeGrafter"/>
</dbReference>
<evidence type="ECO:0000313" key="1">
    <source>
        <dbReference type="EMBL" id="ABC30488.1"/>
    </source>
</evidence>
<keyword evidence="2" id="KW-1185">Reference proteome</keyword>
<dbReference type="Gene3D" id="3.40.50.880">
    <property type="match status" value="1"/>
</dbReference>
<dbReference type="HOGENOM" id="CLU_030756_3_0_6"/>
<dbReference type="AlphaFoldDB" id="Q2SFT6"/>
<dbReference type="GO" id="GO:0005829">
    <property type="term" value="C:cytosol"/>
    <property type="evidence" value="ECO:0007669"/>
    <property type="project" value="TreeGrafter"/>
</dbReference>
<dbReference type="PROSITE" id="PS51273">
    <property type="entry name" value="GATASE_TYPE_1"/>
    <property type="match status" value="1"/>
</dbReference>
<dbReference type="Proteomes" id="UP000000238">
    <property type="component" value="Chromosome"/>
</dbReference>